<dbReference type="Gene3D" id="1.25.40.20">
    <property type="entry name" value="Ankyrin repeat-containing domain"/>
    <property type="match status" value="1"/>
</dbReference>
<dbReference type="InterPro" id="IPR036770">
    <property type="entry name" value="Ankyrin_rpt-contain_sf"/>
</dbReference>
<gene>
    <name evidence="2" type="ORF">PECUL_23A035455</name>
</gene>
<dbReference type="PROSITE" id="PS50297">
    <property type="entry name" value="ANK_REP_REGION"/>
    <property type="match status" value="1"/>
</dbReference>
<name>A0AAD1TKF3_PELCU</name>
<evidence type="ECO:0000313" key="2">
    <source>
        <dbReference type="EMBL" id="CAH2328256.1"/>
    </source>
</evidence>
<dbReference type="PANTHER" id="PTHR24133">
    <property type="entry name" value="ANKYRIN DOMAIN-CONTAINING"/>
    <property type="match status" value="1"/>
</dbReference>
<keyword evidence="3" id="KW-1185">Reference proteome</keyword>
<dbReference type="InterPro" id="IPR052391">
    <property type="entry name" value="E3_Ligase-Neurotoxin"/>
</dbReference>
<keyword evidence="1" id="KW-0040">ANK repeat</keyword>
<dbReference type="Proteomes" id="UP001295444">
    <property type="component" value="Chromosome 13"/>
</dbReference>
<accession>A0AAD1TKF3</accession>
<dbReference type="AlphaFoldDB" id="A0AAD1TKF3"/>
<dbReference type="SUPFAM" id="SSF48403">
    <property type="entry name" value="Ankyrin repeat"/>
    <property type="match status" value="1"/>
</dbReference>
<feature type="repeat" description="ANK" evidence="1">
    <location>
        <begin position="151"/>
        <end position="176"/>
    </location>
</feature>
<dbReference type="PROSITE" id="PS50088">
    <property type="entry name" value="ANK_REPEAT"/>
    <property type="match status" value="1"/>
</dbReference>
<proteinExistence type="predicted"/>
<sequence>MPGNGHCRPSSCSYADYQSQKQCKNTSFAFYQAVRDQLPVWVLEDMRIMEVLHWEEGGKVSAYSPSEALLYALVHDHQPYARYLLSQYPQDALAMPSKNFSCCQSSAPHLTMAVRYDRLEILRGILHTLRGFPTSHRAAYINRRGCQRVEGGKTPLHLACELLRAECIVLLLGHGACLWGPDSCGYTPLDILLQLLRRGEQDLGLKLQCLDCLLLYLPPGLPFKLRDQLVEEEGLWQGLIGLDLYRWLIGTSPPSLFTMSMQKVLRSLPPDRFPDALEALPLPDFLKPLTLIKKKV</sequence>
<evidence type="ECO:0000256" key="1">
    <source>
        <dbReference type="PROSITE-ProRule" id="PRU00023"/>
    </source>
</evidence>
<dbReference type="PANTHER" id="PTHR24133:SF16">
    <property type="entry name" value="ANKYRIN REPEAT DOMAIN-CONTAINING PROTEIN 9"/>
    <property type="match status" value="1"/>
</dbReference>
<protein>
    <submittedName>
        <fullName evidence="2">Ankyrin repeat domain-containing 9</fullName>
    </submittedName>
</protein>
<reference evidence="2" key="1">
    <citation type="submission" date="2022-03" db="EMBL/GenBank/DDBJ databases">
        <authorList>
            <person name="Alioto T."/>
            <person name="Alioto T."/>
            <person name="Gomez Garrido J."/>
        </authorList>
    </citation>
    <scope>NUCLEOTIDE SEQUENCE</scope>
</reference>
<dbReference type="EMBL" id="OW240924">
    <property type="protein sequence ID" value="CAH2328256.1"/>
    <property type="molecule type" value="Genomic_DNA"/>
</dbReference>
<evidence type="ECO:0000313" key="3">
    <source>
        <dbReference type="Proteomes" id="UP001295444"/>
    </source>
</evidence>
<organism evidence="2 3">
    <name type="scientific">Pelobates cultripes</name>
    <name type="common">Western spadefoot toad</name>
    <dbReference type="NCBI Taxonomy" id="61616"/>
    <lineage>
        <taxon>Eukaryota</taxon>
        <taxon>Metazoa</taxon>
        <taxon>Chordata</taxon>
        <taxon>Craniata</taxon>
        <taxon>Vertebrata</taxon>
        <taxon>Euteleostomi</taxon>
        <taxon>Amphibia</taxon>
        <taxon>Batrachia</taxon>
        <taxon>Anura</taxon>
        <taxon>Pelobatoidea</taxon>
        <taxon>Pelobatidae</taxon>
        <taxon>Pelobates</taxon>
    </lineage>
</organism>
<dbReference type="InterPro" id="IPR002110">
    <property type="entry name" value="Ankyrin_rpt"/>
</dbReference>